<gene>
    <name evidence="7" type="ORF">RHRU231_20001</name>
</gene>
<evidence type="ECO:0000256" key="1">
    <source>
        <dbReference type="ARBA" id="ARBA00009402"/>
    </source>
</evidence>
<dbReference type="GO" id="GO:0003677">
    <property type="term" value="F:DNA binding"/>
    <property type="evidence" value="ECO:0007669"/>
    <property type="project" value="UniProtKB-KW"/>
</dbReference>
<keyword evidence="3" id="KW-0238">DNA-binding</keyword>
<evidence type="ECO:0000313" key="8">
    <source>
        <dbReference type="Proteomes" id="UP000042997"/>
    </source>
</evidence>
<dbReference type="Pfam" id="PF13700">
    <property type="entry name" value="DUF4158"/>
    <property type="match status" value="1"/>
</dbReference>
<dbReference type="InterPro" id="IPR047653">
    <property type="entry name" value="Tn3-like_transpos"/>
</dbReference>
<feature type="domain" description="DUF4158" evidence="6">
    <location>
        <begin position="13"/>
        <end position="178"/>
    </location>
</feature>
<dbReference type="Proteomes" id="UP000042997">
    <property type="component" value="Unassembled WGS sequence"/>
</dbReference>
<keyword evidence="4" id="KW-0233">DNA recombination</keyword>
<dbReference type="InterPro" id="IPR025296">
    <property type="entry name" value="DUF4158"/>
</dbReference>
<evidence type="ECO:0000256" key="3">
    <source>
        <dbReference type="ARBA" id="ARBA00023125"/>
    </source>
</evidence>
<accession>A0A098BFQ1</accession>
<evidence type="ECO:0000256" key="2">
    <source>
        <dbReference type="ARBA" id="ARBA00022578"/>
    </source>
</evidence>
<evidence type="ECO:0000259" key="6">
    <source>
        <dbReference type="Pfam" id="PF13700"/>
    </source>
</evidence>
<dbReference type="GO" id="GO:0004803">
    <property type="term" value="F:transposase activity"/>
    <property type="evidence" value="ECO:0007669"/>
    <property type="project" value="InterPro"/>
</dbReference>
<evidence type="ECO:0000256" key="4">
    <source>
        <dbReference type="ARBA" id="ARBA00023172"/>
    </source>
</evidence>
<evidence type="ECO:0000313" key="7">
    <source>
        <dbReference type="EMBL" id="CDZ87012.1"/>
    </source>
</evidence>
<dbReference type="AlphaFoldDB" id="A0A098BFQ1"/>
<feature type="domain" description="Tn3 transposase DDE" evidence="5">
    <location>
        <begin position="596"/>
        <end position="983"/>
    </location>
</feature>
<proteinExistence type="inferred from homology"/>
<sequence>MLVEAGVVATRMFADEELERLRGFPEISREELFRYFTLTPADLAFVDPGRGRGPAERLGLAIALCTLPWLGFVPDRLVTAPPVAVARVAEQLRLDPVVIGAYGRRAKTRTEHVRLAARYLGWRAVGALEFKELDEFLLARAMEHDSPTLLFRLACEYLISAKVIRPGPVTVVERVAHARHQAQTETYDRLAHEFTAARCAELDGLLVTDASLGISRLRWLSTGPVEASAAAVRAEVDKLGFLRGLGADRLDMSVLPAERRRFLATMGRRLSPQALQRRDPQRRYPILLTVLAQSGTDVLDEVVALFDQAISVKFGAAERKMQQRLAERGKTGEDRQALLDDLLEIVTDPGVPDEEIGALIRGEKIGWERLRAAIAQAKPRLPRDHGHLAALDSSYNYLRQFTPAVLEAVRFCGGTAATELLIAVNMLRELNATGRRKVFDDAPTGFVPMKWRGYLDEARKSGSATAYRHYWELCVLLGLRDGLRSGDVFVPGSRRYADPAAYLLTTGQWEPQRVEFCGLVGRSADPGVALATVVAELHDALGELEEVLAGGDGPVRLDEGGDLVISPLSAEDVPAEAITLKAELTEMLPFAPIVSLLIELDKRTGYLDCFTHAGGQATRTPELKRNLIAVLLAHSTNLGLTRMAEACGITYDILAWTDEWYVREETLRAANLVLVGYHQRLPLTAVFGAGTLSSSDGQRFPTRGKSTTARPLSRYFASEGLSTYTHVSDTHATYGTKVIVATKREAHYVLDEILGNATDLPITEHATDTHGVTLVNFGLFDLLGMQLSPRIRDLGRITLYRPGPRAEAEARFPHAGPLMTRKANLGLIAEHWDDLLRLAGSLKFGHATASLLVGKLSASGRQNTLAAALKEYGALRRTIYAARYLSDPDYRRKISRQLNKGESLHALRRDLLYAHEGMIRARHLEDQTEQAWCLTLTTNAVIAWTTEYYGFAVEQMRRTGQRIDDEVLAHISPAHSANINFFGAIEVDIDAELAQLGPTGYRPLRVRDTLF</sequence>
<evidence type="ECO:0000259" key="5">
    <source>
        <dbReference type="Pfam" id="PF01526"/>
    </source>
</evidence>
<protein>
    <submittedName>
        <fullName evidence="7">Transposase</fullName>
    </submittedName>
</protein>
<comment type="similarity">
    <text evidence="1">Belongs to the transposase 7 family.</text>
</comment>
<reference evidence="7 8" key="1">
    <citation type="journal article" date="2014" name="Genome Announc.">
        <title>Draft Genome Sequence of Propane- and Butane-Oxidizing Actinobacterium Rhodococcus ruber IEGM 231.</title>
        <authorList>
            <person name="Ivshina I.B."/>
            <person name="Kuyukina M.S."/>
            <person name="Krivoruchko A.V."/>
            <person name="Barbe V."/>
            <person name="Fischer C."/>
        </authorList>
    </citation>
    <scope>NUCLEOTIDE SEQUENCE [LARGE SCALE GENOMIC DNA]</scope>
</reference>
<dbReference type="Pfam" id="PF01526">
    <property type="entry name" value="DDE_Tnp_Tn3"/>
    <property type="match status" value="1"/>
</dbReference>
<dbReference type="NCBIfam" id="NF033527">
    <property type="entry name" value="transpos_Tn3"/>
    <property type="match status" value="1"/>
</dbReference>
<name>A0A098BFQ1_9NOCA</name>
<organism evidence="7 8">
    <name type="scientific">Rhodococcus ruber</name>
    <dbReference type="NCBI Taxonomy" id="1830"/>
    <lineage>
        <taxon>Bacteria</taxon>
        <taxon>Bacillati</taxon>
        <taxon>Actinomycetota</taxon>
        <taxon>Actinomycetes</taxon>
        <taxon>Mycobacteriales</taxon>
        <taxon>Nocardiaceae</taxon>
        <taxon>Rhodococcus</taxon>
    </lineage>
</organism>
<keyword evidence="2" id="KW-0815">Transposition</keyword>
<dbReference type="GO" id="GO:0006313">
    <property type="term" value="P:DNA transposition"/>
    <property type="evidence" value="ECO:0007669"/>
    <property type="project" value="InterPro"/>
</dbReference>
<dbReference type="eggNOG" id="COG4644">
    <property type="taxonomic scope" value="Bacteria"/>
</dbReference>
<dbReference type="EMBL" id="CCSD01000028">
    <property type="protein sequence ID" value="CDZ87012.1"/>
    <property type="molecule type" value="Genomic_DNA"/>
</dbReference>
<dbReference type="InterPro" id="IPR002513">
    <property type="entry name" value="Tn3_Tnp_DDE_dom"/>
</dbReference>